<sequence>MEEKKERKSWRDIVSSRKPDLDLEDDLAVGEFLDDSFRRYDDSESQRENLNKVLAEDSRAAGILTGLASGMDENGEPFSLVEYLITNYGDDIREAATTEEAIKKAKEKEAARIKEAADEEKRKRDAEEKLRKTDEALTEAVRQVNVDEANVVSMLEWLYGTQDTDGIIHKIIRHELDAEDWKRIIHAFNMDMEIEAAREEGRKQGRTARPGAIHRNLAEKAPTDLGGGGNGGGEEKVEDPTLQRYKDMKRRI</sequence>
<dbReference type="Proteomes" id="UP000186631">
    <property type="component" value="Unassembled WGS sequence"/>
</dbReference>
<keyword evidence="1" id="KW-0175">Coiled coil</keyword>
<feature type="compositionally biased region" description="Basic and acidic residues" evidence="2">
    <location>
        <begin position="233"/>
        <end position="246"/>
    </location>
</feature>
<name>A0A1Q6IZB3_PHOVU</name>
<reference evidence="3 4" key="1">
    <citation type="journal article" date="2016" name="Nat. Biotechnol.">
        <title>Measurement of bacterial replication rates in microbial communities.</title>
        <authorList>
            <person name="Brown C.T."/>
            <person name="Olm M.R."/>
            <person name="Thomas B.C."/>
            <person name="Banfield J.F."/>
        </authorList>
    </citation>
    <scope>NUCLEOTIDE SEQUENCE [LARGE SCALE GENOMIC DNA]</scope>
    <source>
        <strain evidence="3">42_262</strain>
    </source>
</reference>
<evidence type="ECO:0000313" key="3">
    <source>
        <dbReference type="EMBL" id="OKZ46148.1"/>
    </source>
</evidence>
<comment type="caution">
    <text evidence="3">The sequence shown here is derived from an EMBL/GenBank/DDBJ whole genome shotgun (WGS) entry which is preliminary data.</text>
</comment>
<gene>
    <name evidence="3" type="ORF">BHV80_11140</name>
</gene>
<dbReference type="EMBL" id="MNQV01000204">
    <property type="protein sequence ID" value="OKZ46148.1"/>
    <property type="molecule type" value="Genomic_DNA"/>
</dbReference>
<organism evidence="3 4">
    <name type="scientific">Phocaeicola vulgatus</name>
    <name type="common">Bacteroides vulgatus</name>
    <dbReference type="NCBI Taxonomy" id="821"/>
    <lineage>
        <taxon>Bacteria</taxon>
        <taxon>Pseudomonadati</taxon>
        <taxon>Bacteroidota</taxon>
        <taxon>Bacteroidia</taxon>
        <taxon>Bacteroidales</taxon>
        <taxon>Bacteroidaceae</taxon>
        <taxon>Phocaeicola</taxon>
    </lineage>
</organism>
<dbReference type="AlphaFoldDB" id="A0A1Q6IZB3"/>
<feature type="region of interest" description="Disordered" evidence="2">
    <location>
        <begin position="200"/>
        <end position="252"/>
    </location>
</feature>
<accession>A0A1Q6IZB3</accession>
<dbReference type="RefSeq" id="WP_234215464.1">
    <property type="nucleotide sequence ID" value="NZ_JAMOWH010000037.1"/>
</dbReference>
<evidence type="ECO:0000313" key="4">
    <source>
        <dbReference type="Proteomes" id="UP000186631"/>
    </source>
</evidence>
<protein>
    <submittedName>
        <fullName evidence="3">Uncharacterized protein</fullName>
    </submittedName>
</protein>
<proteinExistence type="predicted"/>
<feature type="coiled-coil region" evidence="1">
    <location>
        <begin position="103"/>
        <end position="143"/>
    </location>
</feature>
<evidence type="ECO:0000256" key="1">
    <source>
        <dbReference type="SAM" id="Coils"/>
    </source>
</evidence>
<evidence type="ECO:0000256" key="2">
    <source>
        <dbReference type="SAM" id="MobiDB-lite"/>
    </source>
</evidence>